<name>A0A8T5ULL6_9EURY</name>
<feature type="transmembrane region" description="Helical" evidence="2">
    <location>
        <begin position="186"/>
        <end position="207"/>
    </location>
</feature>
<gene>
    <name evidence="4" type="ORF">K8N75_00700</name>
</gene>
<evidence type="ECO:0000256" key="2">
    <source>
        <dbReference type="SAM" id="Phobius"/>
    </source>
</evidence>
<sequence length="470" mass="53246">MRSIAQISAIIVTLIGILTLIEYLFAINLGIDQILFKELPGALYASSPNRMALDVAVAFILIGPSLLFLSRNTPKTVNWSQIIALITVFVVALPLIGFLYGAPQLYYIPNFTGVAIYAVLLLLWASLSILFARPDQGFVSNLTSNQLGSYFTQRILPILIIFTIIIGFITYLGVKAGLYDPSFGLSILILSTLIIYTIIFLWFAITLNKTDFERDKAEEQLKENLDNLEITVKKRTNELTNANVLLKEEIKERENMEKEIKTSLEEKEMLLKEIHHRVKNNLMIISSLLNLQSGYIKDKESQVIFKESQNRARSMALIHERLYQSTDLKRIDFGDYITSLANELFHTYEAKPCLIKLNINVEDVLLDINTAIPLGLIVNELITNSLTHAFPEGKRGKINVKFHPKDDHYEFTVKDNGIGFPKDIDFQNTDSLGLQLINSLTDQIDGNIKLDRTTGTEFKITFKELDYNKG</sequence>
<evidence type="ECO:0000259" key="3">
    <source>
        <dbReference type="PROSITE" id="PS50109"/>
    </source>
</evidence>
<feature type="coiled-coil region" evidence="1">
    <location>
        <begin position="214"/>
        <end position="273"/>
    </location>
</feature>
<dbReference type="InterPro" id="IPR003594">
    <property type="entry name" value="HATPase_dom"/>
</dbReference>
<dbReference type="PANTHER" id="PTHR43065">
    <property type="entry name" value="SENSOR HISTIDINE KINASE"/>
    <property type="match status" value="1"/>
</dbReference>
<feature type="transmembrane region" description="Helical" evidence="2">
    <location>
        <begin position="82"/>
        <end position="102"/>
    </location>
</feature>
<dbReference type="Pfam" id="PF02518">
    <property type="entry name" value="HATPase_c"/>
    <property type="match status" value="1"/>
</dbReference>
<dbReference type="PANTHER" id="PTHR43065:SF23">
    <property type="entry name" value="SENSOR HISTIDINE KINASE PDTAS"/>
    <property type="match status" value="1"/>
</dbReference>
<proteinExistence type="predicted"/>
<keyword evidence="4" id="KW-0067">ATP-binding</keyword>
<dbReference type="InterPro" id="IPR005467">
    <property type="entry name" value="His_kinase_dom"/>
</dbReference>
<feature type="transmembrane region" description="Helical" evidence="2">
    <location>
        <begin position="114"/>
        <end position="134"/>
    </location>
</feature>
<dbReference type="EMBL" id="JAIOUQ010000002">
    <property type="protein sequence ID" value="MBZ2164574.1"/>
    <property type="molecule type" value="Genomic_DNA"/>
</dbReference>
<dbReference type="SMART" id="SM00387">
    <property type="entry name" value="HATPase_c"/>
    <property type="match status" value="1"/>
</dbReference>
<dbReference type="PROSITE" id="PS50109">
    <property type="entry name" value="HIS_KIN"/>
    <property type="match status" value="1"/>
</dbReference>
<keyword evidence="1" id="KW-0175">Coiled coil</keyword>
<dbReference type="InterPro" id="IPR036890">
    <property type="entry name" value="HATPase_C_sf"/>
</dbReference>
<dbReference type="Pfam" id="PF07568">
    <property type="entry name" value="HisKA_2"/>
    <property type="match status" value="1"/>
</dbReference>
<organism evidence="4 5">
    <name type="scientific">Methanobacterium spitsbergense</name>
    <dbReference type="NCBI Taxonomy" id="2874285"/>
    <lineage>
        <taxon>Archaea</taxon>
        <taxon>Methanobacteriati</taxon>
        <taxon>Methanobacteriota</taxon>
        <taxon>Methanomada group</taxon>
        <taxon>Methanobacteria</taxon>
        <taxon>Methanobacteriales</taxon>
        <taxon>Methanobacteriaceae</taxon>
        <taxon>Methanobacterium</taxon>
    </lineage>
</organism>
<dbReference type="GO" id="GO:0005524">
    <property type="term" value="F:ATP binding"/>
    <property type="evidence" value="ECO:0007669"/>
    <property type="project" value="UniProtKB-KW"/>
</dbReference>
<protein>
    <submittedName>
        <fullName evidence="4">ATP-binding protein</fullName>
    </submittedName>
</protein>
<evidence type="ECO:0000256" key="1">
    <source>
        <dbReference type="SAM" id="Coils"/>
    </source>
</evidence>
<dbReference type="SUPFAM" id="SSF55874">
    <property type="entry name" value="ATPase domain of HSP90 chaperone/DNA topoisomerase II/histidine kinase"/>
    <property type="match status" value="1"/>
</dbReference>
<dbReference type="Gene3D" id="3.30.565.10">
    <property type="entry name" value="Histidine kinase-like ATPase, C-terminal domain"/>
    <property type="match status" value="1"/>
</dbReference>
<feature type="transmembrane region" description="Helical" evidence="2">
    <location>
        <begin position="155"/>
        <end position="174"/>
    </location>
</feature>
<dbReference type="InterPro" id="IPR011495">
    <property type="entry name" value="Sig_transdc_His_kin_sub2_dim/P"/>
</dbReference>
<dbReference type="Proteomes" id="UP000825933">
    <property type="component" value="Unassembled WGS sequence"/>
</dbReference>
<keyword evidence="4" id="KW-0547">Nucleotide-binding</keyword>
<feature type="transmembrane region" description="Helical" evidence="2">
    <location>
        <begin position="51"/>
        <end position="70"/>
    </location>
</feature>
<keyword evidence="2" id="KW-1133">Transmembrane helix</keyword>
<reference evidence="5" key="1">
    <citation type="journal article" date="2022" name="Microbiol. Resour. Announc.">
        <title>Draft Genome Sequence of a Methanogenic Archaeon from West Spitsbergen Permafrost.</title>
        <authorList>
            <person name="Trubitsyn V."/>
            <person name="Rivkina E."/>
            <person name="Shcherbakova V."/>
        </authorList>
    </citation>
    <scope>NUCLEOTIDE SEQUENCE [LARGE SCALE GENOMIC DNA]</scope>
    <source>
        <strain evidence="5">VT</strain>
    </source>
</reference>
<keyword evidence="2" id="KW-0812">Transmembrane</keyword>
<dbReference type="Gene3D" id="3.30.450.20">
    <property type="entry name" value="PAS domain"/>
    <property type="match status" value="1"/>
</dbReference>
<keyword evidence="5" id="KW-1185">Reference proteome</keyword>
<comment type="caution">
    <text evidence="4">The sequence shown here is derived from an EMBL/GenBank/DDBJ whole genome shotgun (WGS) entry which is preliminary data.</text>
</comment>
<keyword evidence="2" id="KW-0472">Membrane</keyword>
<evidence type="ECO:0000313" key="5">
    <source>
        <dbReference type="Proteomes" id="UP000825933"/>
    </source>
</evidence>
<feature type="domain" description="Histidine kinase" evidence="3">
    <location>
        <begin position="273"/>
        <end position="466"/>
    </location>
</feature>
<accession>A0A8T5ULL6</accession>
<feature type="transmembrane region" description="Helical" evidence="2">
    <location>
        <begin position="7"/>
        <end position="31"/>
    </location>
</feature>
<dbReference type="AlphaFoldDB" id="A0A8T5ULL6"/>
<evidence type="ECO:0000313" key="4">
    <source>
        <dbReference type="EMBL" id="MBZ2164574.1"/>
    </source>
</evidence>